<reference evidence="1 2" key="1">
    <citation type="submission" date="2019-02" db="EMBL/GenBank/DDBJ databases">
        <title>Genome sequencing of the rare red list fungi Dentipellis fragilis.</title>
        <authorList>
            <person name="Buettner E."/>
            <person name="Kellner H."/>
        </authorList>
    </citation>
    <scope>NUCLEOTIDE SEQUENCE [LARGE SCALE GENOMIC DNA]</scope>
    <source>
        <strain evidence="1 2">DSM 105465</strain>
    </source>
</reference>
<dbReference type="AlphaFoldDB" id="A0A4Y9YWF5"/>
<dbReference type="Proteomes" id="UP000298327">
    <property type="component" value="Unassembled WGS sequence"/>
</dbReference>
<evidence type="ECO:0000313" key="2">
    <source>
        <dbReference type="Proteomes" id="UP000298327"/>
    </source>
</evidence>
<name>A0A4Y9YWF5_9AGAM</name>
<gene>
    <name evidence="1" type="ORF">EVG20_g4460</name>
</gene>
<organism evidence="1 2">
    <name type="scientific">Dentipellis fragilis</name>
    <dbReference type="NCBI Taxonomy" id="205917"/>
    <lineage>
        <taxon>Eukaryota</taxon>
        <taxon>Fungi</taxon>
        <taxon>Dikarya</taxon>
        <taxon>Basidiomycota</taxon>
        <taxon>Agaricomycotina</taxon>
        <taxon>Agaricomycetes</taxon>
        <taxon>Russulales</taxon>
        <taxon>Hericiaceae</taxon>
        <taxon>Dentipellis</taxon>
    </lineage>
</organism>
<proteinExistence type="predicted"/>
<keyword evidence="2" id="KW-1185">Reference proteome</keyword>
<dbReference type="OrthoDB" id="3259652at2759"/>
<evidence type="ECO:0000313" key="1">
    <source>
        <dbReference type="EMBL" id="TFY66625.1"/>
    </source>
</evidence>
<protein>
    <submittedName>
        <fullName evidence="1">Uncharacterized protein</fullName>
    </submittedName>
</protein>
<sequence length="188" mass="20935">MRRRQSMSTTTKMNAQPSAMSRISHHASGRVLVVFCAGAVRPVMEGSGGSGAVPEACGTATRSERQMPRPEMVFDVPLQLAWVQVPDLSVWLGEEHERQLDAPGPEQLAQELSHDWQDEDVVSKNWFFEHVGRQRPLVSTGRFGGQLAHWLKDVPEQVAQSGWQAMQEPEEVKVFEGQEVTHLPPEAS</sequence>
<comment type="caution">
    <text evidence="1">The sequence shown here is derived from an EMBL/GenBank/DDBJ whole genome shotgun (WGS) entry which is preliminary data.</text>
</comment>
<dbReference type="EMBL" id="SEOQ01000231">
    <property type="protein sequence ID" value="TFY66625.1"/>
    <property type="molecule type" value="Genomic_DNA"/>
</dbReference>
<accession>A0A4Y9YWF5</accession>